<dbReference type="EnsemblPlants" id="TuG1812G0700002406.01.T01">
    <property type="protein sequence ID" value="TuG1812G0700002406.01.T01"/>
    <property type="gene ID" value="TuG1812G0700002406.01"/>
</dbReference>
<dbReference type="AlphaFoldDB" id="A0A8R7R1B8"/>
<evidence type="ECO:0000313" key="1">
    <source>
        <dbReference type="EnsemblPlants" id="TuG1812G0700002406.01.T01"/>
    </source>
</evidence>
<dbReference type="Gramene" id="TuG1812G0700002406.01.T01">
    <property type="protein sequence ID" value="TuG1812G0700002406.01.T01"/>
    <property type="gene ID" value="TuG1812G0700002406.01"/>
</dbReference>
<protein>
    <submittedName>
        <fullName evidence="1">Uncharacterized protein</fullName>
    </submittedName>
</protein>
<name>A0A8R7R1B8_TRIUA</name>
<reference evidence="2" key="1">
    <citation type="journal article" date="2013" name="Nature">
        <title>Draft genome of the wheat A-genome progenitor Triticum urartu.</title>
        <authorList>
            <person name="Ling H.Q."/>
            <person name="Zhao S."/>
            <person name="Liu D."/>
            <person name="Wang J."/>
            <person name="Sun H."/>
            <person name="Zhang C."/>
            <person name="Fan H."/>
            <person name="Li D."/>
            <person name="Dong L."/>
            <person name="Tao Y."/>
            <person name="Gao C."/>
            <person name="Wu H."/>
            <person name="Li Y."/>
            <person name="Cui Y."/>
            <person name="Guo X."/>
            <person name="Zheng S."/>
            <person name="Wang B."/>
            <person name="Yu K."/>
            <person name="Liang Q."/>
            <person name="Yang W."/>
            <person name="Lou X."/>
            <person name="Chen J."/>
            <person name="Feng M."/>
            <person name="Jian J."/>
            <person name="Zhang X."/>
            <person name="Luo G."/>
            <person name="Jiang Y."/>
            <person name="Liu J."/>
            <person name="Wang Z."/>
            <person name="Sha Y."/>
            <person name="Zhang B."/>
            <person name="Wu H."/>
            <person name="Tang D."/>
            <person name="Shen Q."/>
            <person name="Xue P."/>
            <person name="Zou S."/>
            <person name="Wang X."/>
            <person name="Liu X."/>
            <person name="Wang F."/>
            <person name="Yang Y."/>
            <person name="An X."/>
            <person name="Dong Z."/>
            <person name="Zhang K."/>
            <person name="Zhang X."/>
            <person name="Luo M.C."/>
            <person name="Dvorak J."/>
            <person name="Tong Y."/>
            <person name="Wang J."/>
            <person name="Yang H."/>
            <person name="Li Z."/>
            <person name="Wang D."/>
            <person name="Zhang A."/>
            <person name="Wang J."/>
        </authorList>
    </citation>
    <scope>NUCLEOTIDE SEQUENCE</scope>
    <source>
        <strain evidence="2">cv. G1812</strain>
    </source>
</reference>
<organism evidence="1 2">
    <name type="scientific">Triticum urartu</name>
    <name type="common">Red wild einkorn</name>
    <name type="synonym">Crithodium urartu</name>
    <dbReference type="NCBI Taxonomy" id="4572"/>
    <lineage>
        <taxon>Eukaryota</taxon>
        <taxon>Viridiplantae</taxon>
        <taxon>Streptophyta</taxon>
        <taxon>Embryophyta</taxon>
        <taxon>Tracheophyta</taxon>
        <taxon>Spermatophyta</taxon>
        <taxon>Magnoliopsida</taxon>
        <taxon>Liliopsida</taxon>
        <taxon>Poales</taxon>
        <taxon>Poaceae</taxon>
        <taxon>BOP clade</taxon>
        <taxon>Pooideae</taxon>
        <taxon>Triticodae</taxon>
        <taxon>Triticeae</taxon>
        <taxon>Triticinae</taxon>
        <taxon>Triticum</taxon>
    </lineage>
</organism>
<sequence length="108" mass="11960">MTGSGTHFSMNSLMFFNQTTYSLSSLVIMYSCSQSCSECLIPLTSRYLWKDFCKFSSRSENCGPSYAFSVNLASRFSNLIFSIASSSSLKLHSNSRIEPPGFSTVTTI</sequence>
<reference evidence="1" key="2">
    <citation type="submission" date="2018-03" db="EMBL/GenBank/DDBJ databases">
        <title>The Triticum urartu genome reveals the dynamic nature of wheat genome evolution.</title>
        <authorList>
            <person name="Ling H."/>
            <person name="Ma B."/>
            <person name="Shi X."/>
            <person name="Liu H."/>
            <person name="Dong L."/>
            <person name="Sun H."/>
            <person name="Cao Y."/>
            <person name="Gao Q."/>
            <person name="Zheng S."/>
            <person name="Li Y."/>
            <person name="Yu Y."/>
            <person name="Du H."/>
            <person name="Qi M."/>
            <person name="Li Y."/>
            <person name="Yu H."/>
            <person name="Cui Y."/>
            <person name="Wang N."/>
            <person name="Chen C."/>
            <person name="Wu H."/>
            <person name="Zhao Y."/>
            <person name="Zhang J."/>
            <person name="Li Y."/>
            <person name="Zhou W."/>
            <person name="Zhang B."/>
            <person name="Hu W."/>
            <person name="Eijk M."/>
            <person name="Tang J."/>
            <person name="Witsenboer H."/>
            <person name="Zhao S."/>
            <person name="Li Z."/>
            <person name="Zhang A."/>
            <person name="Wang D."/>
            <person name="Liang C."/>
        </authorList>
    </citation>
    <scope>NUCLEOTIDE SEQUENCE [LARGE SCALE GENOMIC DNA]</scope>
    <source>
        <strain evidence="1">cv. G1812</strain>
    </source>
</reference>
<dbReference type="Proteomes" id="UP000015106">
    <property type="component" value="Chromosome 7"/>
</dbReference>
<proteinExistence type="predicted"/>
<keyword evidence="2" id="KW-1185">Reference proteome</keyword>
<evidence type="ECO:0000313" key="2">
    <source>
        <dbReference type="Proteomes" id="UP000015106"/>
    </source>
</evidence>
<accession>A0A8R7R1B8</accession>
<reference evidence="1" key="3">
    <citation type="submission" date="2022-06" db="UniProtKB">
        <authorList>
            <consortium name="EnsemblPlants"/>
        </authorList>
    </citation>
    <scope>IDENTIFICATION</scope>
</reference>